<keyword evidence="9" id="KW-1185">Reference proteome</keyword>
<evidence type="ECO:0000259" key="7">
    <source>
        <dbReference type="PROSITE" id="PS50835"/>
    </source>
</evidence>
<evidence type="ECO:0000256" key="1">
    <source>
        <dbReference type="ARBA" id="ARBA00004479"/>
    </source>
</evidence>
<evidence type="ECO:0000313" key="8">
    <source>
        <dbReference type="Ensembl" id="ENSPLAP00000012415.1"/>
    </source>
</evidence>
<dbReference type="InterPro" id="IPR000353">
    <property type="entry name" value="MHC_II_b_N"/>
</dbReference>
<keyword evidence="6" id="KW-0472">Membrane</keyword>
<dbReference type="GO" id="GO:0006955">
    <property type="term" value="P:immune response"/>
    <property type="evidence" value="ECO:0007669"/>
    <property type="project" value="InterPro"/>
</dbReference>
<dbReference type="AlphaFoldDB" id="A0A3B3UGD8"/>
<feature type="domain" description="Ig-like" evidence="7">
    <location>
        <begin position="145"/>
        <end position="235"/>
    </location>
</feature>
<keyword evidence="5" id="KW-0325">Glycoprotein</keyword>
<dbReference type="Proteomes" id="UP000261500">
    <property type="component" value="Unplaced"/>
</dbReference>
<proteinExistence type="predicted"/>
<accession>A0A3B3UGD8</accession>
<dbReference type="GO" id="GO:0019882">
    <property type="term" value="P:antigen processing and presentation"/>
    <property type="evidence" value="ECO:0007669"/>
    <property type="project" value="InterPro"/>
</dbReference>
<protein>
    <submittedName>
        <fullName evidence="8">H-2 class II histocompatibility antigen, E-S beta chain-like</fullName>
    </submittedName>
</protein>
<dbReference type="PANTHER" id="PTHR19944:SF99">
    <property type="entry name" value="HLA CLASS II HISTOCOMPATIBILITY ANTIGEN, DRB1 BETA CHAIN"/>
    <property type="match status" value="1"/>
</dbReference>
<dbReference type="InterPro" id="IPR007110">
    <property type="entry name" value="Ig-like_dom"/>
</dbReference>
<dbReference type="InterPro" id="IPR013783">
    <property type="entry name" value="Ig-like_fold"/>
</dbReference>
<evidence type="ECO:0000256" key="6">
    <source>
        <dbReference type="SAM" id="Phobius"/>
    </source>
</evidence>
<dbReference type="SUPFAM" id="SSF54452">
    <property type="entry name" value="MHC antigen-recognition domain"/>
    <property type="match status" value="1"/>
</dbReference>
<sequence>MLHGAAVDVSQLRDELQPGDLGEGEVLIEEGNIDAASFSHFLTVFGSVLVPDGFRNCQVNLCAFNSTELLDIQFISSYIYNKIEYVRFDSNVGKFIGYTEFGVKNAEQWNKDPSRIAMMRAQKETYCLHNIGVDYPNVLTKSVIPTVTLHSRTPPAGHHPSMLVCSVYDFYPKTINVGWLRDGQEVTSDVTTTDEMEDGDWYYQIHSTLEYTPRPGERISCRVEHASLKEPLIIDWDPSMPKSERNKLIIGASGMVLGLILSLAGYIYYKTKPRGQNQNLNRTRT</sequence>
<dbReference type="InterPro" id="IPR014745">
    <property type="entry name" value="MHC_II_a/b_N"/>
</dbReference>
<dbReference type="InterPro" id="IPR036179">
    <property type="entry name" value="Ig-like_dom_sf"/>
</dbReference>
<evidence type="ECO:0000256" key="4">
    <source>
        <dbReference type="ARBA" id="ARBA00023157"/>
    </source>
</evidence>
<name>A0A3B3UGD8_9TELE</name>
<keyword evidence="2 6" id="KW-0812">Transmembrane</keyword>
<dbReference type="SUPFAM" id="SSF48726">
    <property type="entry name" value="Immunoglobulin"/>
    <property type="match status" value="1"/>
</dbReference>
<feature type="transmembrane region" description="Helical" evidence="6">
    <location>
        <begin position="248"/>
        <end position="269"/>
    </location>
</feature>
<evidence type="ECO:0000313" key="9">
    <source>
        <dbReference type="Proteomes" id="UP000261500"/>
    </source>
</evidence>
<dbReference type="PANTHER" id="PTHR19944">
    <property type="entry name" value="MHC CLASS II-RELATED"/>
    <property type="match status" value="1"/>
</dbReference>
<dbReference type="InterPro" id="IPR003597">
    <property type="entry name" value="Ig_C1-set"/>
</dbReference>
<dbReference type="PROSITE" id="PS50835">
    <property type="entry name" value="IG_LIKE"/>
    <property type="match status" value="1"/>
</dbReference>
<keyword evidence="3 6" id="KW-1133">Transmembrane helix</keyword>
<dbReference type="InterPro" id="IPR050160">
    <property type="entry name" value="MHC/Immunoglobulin"/>
</dbReference>
<dbReference type="SMART" id="SM00921">
    <property type="entry name" value="MHC_II_beta"/>
    <property type="match status" value="1"/>
</dbReference>
<evidence type="ECO:0000256" key="3">
    <source>
        <dbReference type="ARBA" id="ARBA00022989"/>
    </source>
</evidence>
<dbReference type="InterPro" id="IPR011162">
    <property type="entry name" value="MHC_I/II-like_Ag-recog"/>
</dbReference>
<dbReference type="GeneTree" id="ENSGT00950000183127"/>
<dbReference type="SMART" id="SM00407">
    <property type="entry name" value="IGc1"/>
    <property type="match status" value="1"/>
</dbReference>
<comment type="subcellular location">
    <subcellularLocation>
        <location evidence="1">Membrane</location>
        <topology evidence="1">Single-pass type I membrane protein</topology>
    </subcellularLocation>
</comment>
<reference evidence="8" key="1">
    <citation type="submission" date="2025-08" db="UniProtKB">
        <authorList>
            <consortium name="Ensembl"/>
        </authorList>
    </citation>
    <scope>IDENTIFICATION</scope>
</reference>
<dbReference type="GO" id="GO:0042613">
    <property type="term" value="C:MHC class II protein complex"/>
    <property type="evidence" value="ECO:0007669"/>
    <property type="project" value="InterPro"/>
</dbReference>
<dbReference type="STRING" id="48699.ENSPLAP00000012415"/>
<organism evidence="8 9">
    <name type="scientific">Poecilia latipinna</name>
    <name type="common">sailfin molly</name>
    <dbReference type="NCBI Taxonomy" id="48699"/>
    <lineage>
        <taxon>Eukaryota</taxon>
        <taxon>Metazoa</taxon>
        <taxon>Chordata</taxon>
        <taxon>Craniata</taxon>
        <taxon>Vertebrata</taxon>
        <taxon>Euteleostomi</taxon>
        <taxon>Actinopterygii</taxon>
        <taxon>Neopterygii</taxon>
        <taxon>Teleostei</taxon>
        <taxon>Neoteleostei</taxon>
        <taxon>Acanthomorphata</taxon>
        <taxon>Ovalentaria</taxon>
        <taxon>Atherinomorphae</taxon>
        <taxon>Cyprinodontiformes</taxon>
        <taxon>Poeciliidae</taxon>
        <taxon>Poeciliinae</taxon>
        <taxon>Poecilia</taxon>
    </lineage>
</organism>
<dbReference type="Pfam" id="PF07654">
    <property type="entry name" value="C1-set"/>
    <property type="match status" value="1"/>
</dbReference>
<keyword evidence="4" id="KW-1015">Disulfide bond</keyword>
<dbReference type="Ensembl" id="ENSPLAT00000020087.1">
    <property type="protein sequence ID" value="ENSPLAP00000012415.1"/>
    <property type="gene ID" value="ENSPLAG00000021209.1"/>
</dbReference>
<dbReference type="Pfam" id="PF00969">
    <property type="entry name" value="MHC_II_beta"/>
    <property type="match status" value="1"/>
</dbReference>
<dbReference type="Gene3D" id="3.10.320.10">
    <property type="entry name" value="Class II Histocompatibility Antigen, M Beta Chain, Chain B, domain 1"/>
    <property type="match status" value="1"/>
</dbReference>
<dbReference type="Gene3D" id="2.60.40.10">
    <property type="entry name" value="Immunoglobulins"/>
    <property type="match status" value="1"/>
</dbReference>
<evidence type="ECO:0000256" key="2">
    <source>
        <dbReference type="ARBA" id="ARBA00022692"/>
    </source>
</evidence>
<evidence type="ECO:0000256" key="5">
    <source>
        <dbReference type="ARBA" id="ARBA00023180"/>
    </source>
</evidence>
<reference evidence="8" key="2">
    <citation type="submission" date="2025-09" db="UniProtKB">
        <authorList>
            <consortium name="Ensembl"/>
        </authorList>
    </citation>
    <scope>IDENTIFICATION</scope>
</reference>